<dbReference type="PANTHER" id="PTHR46648:SF1">
    <property type="entry name" value="ADENOSINE 5'-MONOPHOSPHORAMIDASE HNT1"/>
    <property type="match status" value="1"/>
</dbReference>
<feature type="domain" description="HIT" evidence="4">
    <location>
        <begin position="10"/>
        <end position="113"/>
    </location>
</feature>
<dbReference type="InterPro" id="IPR039384">
    <property type="entry name" value="HINT"/>
</dbReference>
<dbReference type="InterPro" id="IPR001310">
    <property type="entry name" value="Histidine_triad_HIT"/>
</dbReference>
<accession>A0A0C3CFW1</accession>
<dbReference type="PROSITE" id="PS00892">
    <property type="entry name" value="HIT_1"/>
    <property type="match status" value="1"/>
</dbReference>
<organism evidence="5 6">
    <name type="scientific">Hebeloma cylindrosporum</name>
    <dbReference type="NCBI Taxonomy" id="76867"/>
    <lineage>
        <taxon>Eukaryota</taxon>
        <taxon>Fungi</taxon>
        <taxon>Dikarya</taxon>
        <taxon>Basidiomycota</taxon>
        <taxon>Agaricomycotina</taxon>
        <taxon>Agaricomycetes</taxon>
        <taxon>Agaricomycetidae</taxon>
        <taxon>Agaricales</taxon>
        <taxon>Agaricineae</taxon>
        <taxon>Hymenogastraceae</taxon>
        <taxon>Hebeloma</taxon>
    </lineage>
</organism>
<dbReference type="STRING" id="686832.A0A0C3CFW1"/>
<dbReference type="GO" id="GO:0009117">
    <property type="term" value="P:nucleotide metabolic process"/>
    <property type="evidence" value="ECO:0007669"/>
    <property type="project" value="TreeGrafter"/>
</dbReference>
<evidence type="ECO:0000256" key="1">
    <source>
        <dbReference type="PIRSR" id="PIRSR601310-1"/>
    </source>
</evidence>
<dbReference type="PROSITE" id="PS51084">
    <property type="entry name" value="HIT_2"/>
    <property type="match status" value="1"/>
</dbReference>
<dbReference type="CDD" id="cd01277">
    <property type="entry name" value="HINT_subgroup"/>
    <property type="match status" value="1"/>
</dbReference>
<gene>
    <name evidence="5" type="ORF">M413DRAFT_443868</name>
</gene>
<reference evidence="5 6" key="1">
    <citation type="submission" date="2014-04" db="EMBL/GenBank/DDBJ databases">
        <authorList>
            <consortium name="DOE Joint Genome Institute"/>
            <person name="Kuo A."/>
            <person name="Gay G."/>
            <person name="Dore J."/>
            <person name="Kohler A."/>
            <person name="Nagy L.G."/>
            <person name="Floudas D."/>
            <person name="Copeland A."/>
            <person name="Barry K.W."/>
            <person name="Cichocki N."/>
            <person name="Veneault-Fourrey C."/>
            <person name="LaButti K."/>
            <person name="Lindquist E.A."/>
            <person name="Lipzen A."/>
            <person name="Lundell T."/>
            <person name="Morin E."/>
            <person name="Murat C."/>
            <person name="Sun H."/>
            <person name="Tunlid A."/>
            <person name="Henrissat B."/>
            <person name="Grigoriev I.V."/>
            <person name="Hibbett D.S."/>
            <person name="Martin F."/>
            <person name="Nordberg H.P."/>
            <person name="Cantor M.N."/>
            <person name="Hua S.X."/>
        </authorList>
    </citation>
    <scope>NUCLEOTIDE SEQUENCE [LARGE SCALE GENOMIC DNA]</scope>
    <source>
        <strain evidence="6">h7</strain>
    </source>
</reference>
<evidence type="ECO:0000256" key="3">
    <source>
        <dbReference type="PROSITE-ProRule" id="PRU00464"/>
    </source>
</evidence>
<dbReference type="SUPFAM" id="SSF54197">
    <property type="entry name" value="HIT-like"/>
    <property type="match status" value="1"/>
</dbReference>
<dbReference type="InterPro" id="IPR011146">
    <property type="entry name" value="HIT-like"/>
</dbReference>
<evidence type="ECO:0000256" key="2">
    <source>
        <dbReference type="PIRSR" id="PIRSR601310-3"/>
    </source>
</evidence>
<keyword evidence="6" id="KW-1185">Reference proteome</keyword>
<reference evidence="6" key="2">
    <citation type="submission" date="2015-01" db="EMBL/GenBank/DDBJ databases">
        <title>Evolutionary Origins and Diversification of the Mycorrhizal Mutualists.</title>
        <authorList>
            <consortium name="DOE Joint Genome Institute"/>
            <consortium name="Mycorrhizal Genomics Consortium"/>
            <person name="Kohler A."/>
            <person name="Kuo A."/>
            <person name="Nagy L.G."/>
            <person name="Floudas D."/>
            <person name="Copeland A."/>
            <person name="Barry K.W."/>
            <person name="Cichocki N."/>
            <person name="Veneault-Fourrey C."/>
            <person name="LaButti K."/>
            <person name="Lindquist E.A."/>
            <person name="Lipzen A."/>
            <person name="Lundell T."/>
            <person name="Morin E."/>
            <person name="Murat C."/>
            <person name="Riley R."/>
            <person name="Ohm R."/>
            <person name="Sun H."/>
            <person name="Tunlid A."/>
            <person name="Henrissat B."/>
            <person name="Grigoriev I.V."/>
            <person name="Hibbett D.S."/>
            <person name="Martin F."/>
        </authorList>
    </citation>
    <scope>NUCLEOTIDE SEQUENCE [LARGE SCALE GENOMIC DNA]</scope>
    <source>
        <strain evidence="6">h7</strain>
    </source>
</reference>
<dbReference type="Pfam" id="PF01230">
    <property type="entry name" value="HIT"/>
    <property type="match status" value="1"/>
</dbReference>
<evidence type="ECO:0000259" key="4">
    <source>
        <dbReference type="PROSITE" id="PS51084"/>
    </source>
</evidence>
<evidence type="ECO:0000313" key="5">
    <source>
        <dbReference type="EMBL" id="KIM43059.1"/>
    </source>
</evidence>
<feature type="active site" description="Tele-AMP-histidine intermediate" evidence="1">
    <location>
        <position position="100"/>
    </location>
</feature>
<dbReference type="PRINTS" id="PR00332">
    <property type="entry name" value="HISTRIAD"/>
</dbReference>
<dbReference type="GO" id="GO:0003824">
    <property type="term" value="F:catalytic activity"/>
    <property type="evidence" value="ECO:0007669"/>
    <property type="project" value="InterPro"/>
</dbReference>
<dbReference type="InterPro" id="IPR019808">
    <property type="entry name" value="Histidine_triad_CS"/>
</dbReference>
<dbReference type="AlphaFoldDB" id="A0A0C3CFW1"/>
<dbReference type="HOGENOM" id="CLU_056776_3_0_1"/>
<protein>
    <recommendedName>
        <fullName evidence="4">HIT domain-containing protein</fullName>
    </recommendedName>
</protein>
<dbReference type="PANTHER" id="PTHR46648">
    <property type="entry name" value="HIT FAMILY PROTEIN 1"/>
    <property type="match status" value="1"/>
</dbReference>
<feature type="short sequence motif" description="Histidine triad motif" evidence="2 3">
    <location>
        <begin position="98"/>
        <end position="102"/>
    </location>
</feature>
<dbReference type="EMBL" id="KN831776">
    <property type="protein sequence ID" value="KIM43059.1"/>
    <property type="molecule type" value="Genomic_DNA"/>
</dbReference>
<proteinExistence type="predicted"/>
<dbReference type="InterPro" id="IPR036265">
    <property type="entry name" value="HIT-like_sf"/>
</dbReference>
<evidence type="ECO:0000313" key="6">
    <source>
        <dbReference type="Proteomes" id="UP000053424"/>
    </source>
</evidence>
<dbReference type="Gene3D" id="3.30.428.10">
    <property type="entry name" value="HIT-like"/>
    <property type="match status" value="1"/>
</dbReference>
<name>A0A0C3CFW1_HEBCY</name>
<dbReference type="OrthoDB" id="672793at2759"/>
<dbReference type="Proteomes" id="UP000053424">
    <property type="component" value="Unassembled WGS sequence"/>
</dbReference>
<sequence length="147" mass="16187">MATKTLATCLFCRIIKGEIPSFKLLETESSFAFLDIGPLSKGHALVVPKYHAEKLHELPDESLRDVLPIAKRIALAQGSANYNVLQNNGRIAHQEVPHVHFHVIPKPSASAEEGLVVGWPAKPMKNEDLQKVFDELKEKLGATESAL</sequence>